<accession>A0AAD5Z037</accession>
<name>A0AAD5Z037_9AGAR</name>
<dbReference type="Pfam" id="PF00400">
    <property type="entry name" value="WD40"/>
    <property type="match status" value="1"/>
</dbReference>
<dbReference type="EMBL" id="JANIEX010000023">
    <property type="protein sequence ID" value="KAJ3575931.1"/>
    <property type="molecule type" value="Genomic_DNA"/>
</dbReference>
<keyword evidence="2" id="KW-1185">Reference proteome</keyword>
<dbReference type="Gene3D" id="2.130.10.10">
    <property type="entry name" value="YVTN repeat-like/Quinoprotein amine dehydrogenase"/>
    <property type="match status" value="2"/>
</dbReference>
<comment type="caution">
    <text evidence="1">The sequence shown here is derived from an EMBL/GenBank/DDBJ whole genome shotgun (WGS) entry which is preliminary data.</text>
</comment>
<evidence type="ECO:0000313" key="1">
    <source>
        <dbReference type="EMBL" id="KAJ3575931.1"/>
    </source>
</evidence>
<gene>
    <name evidence="1" type="ORF">NP233_g760</name>
</gene>
<organism evidence="1 2">
    <name type="scientific">Leucocoprinus birnbaumii</name>
    <dbReference type="NCBI Taxonomy" id="56174"/>
    <lineage>
        <taxon>Eukaryota</taxon>
        <taxon>Fungi</taxon>
        <taxon>Dikarya</taxon>
        <taxon>Basidiomycota</taxon>
        <taxon>Agaricomycotina</taxon>
        <taxon>Agaricomycetes</taxon>
        <taxon>Agaricomycetidae</taxon>
        <taxon>Agaricales</taxon>
        <taxon>Agaricineae</taxon>
        <taxon>Agaricaceae</taxon>
        <taxon>Leucocoprinus</taxon>
    </lineage>
</organism>
<dbReference type="AlphaFoldDB" id="A0AAD5Z037"/>
<sequence length="329" mass="35859">MKTTVFYPIQTISSAHDGAINYLKLNATGDRLASGGDDCKIASMGPCAAVFGSHSVEMHLASWYLAALMAPFTSIGKRAVEDLAFDSNRGHLVSVGDSRLLLWSFGPQGALTQINGTQPRESLARSVCFLDFGASVLVAFLQSHEVIVYDVDSWTMKGYYKLTTRIGHATLGCSQRTLLVSNLSTGVDVYDLPPSKPIRMLRHVVRKNVPLLVASALGDSIAFAGSDDGIVRVFDQRTGSLIATLHHGSIGTLVQVVHAVSLDESNCVVASATSDEKEFNFEIKIWSTKDPAHSKMAPALDHSFHQFKQSWKSIMFISSILLVFQYIYL</sequence>
<dbReference type="InterPro" id="IPR015943">
    <property type="entry name" value="WD40/YVTN_repeat-like_dom_sf"/>
</dbReference>
<proteinExistence type="predicted"/>
<dbReference type="Proteomes" id="UP001213000">
    <property type="component" value="Unassembled WGS sequence"/>
</dbReference>
<dbReference type="SUPFAM" id="SSF101908">
    <property type="entry name" value="Putative isomerase YbhE"/>
    <property type="match status" value="1"/>
</dbReference>
<evidence type="ECO:0000313" key="2">
    <source>
        <dbReference type="Proteomes" id="UP001213000"/>
    </source>
</evidence>
<protein>
    <submittedName>
        <fullName evidence="1">Uncharacterized protein</fullName>
    </submittedName>
</protein>
<dbReference type="InterPro" id="IPR001680">
    <property type="entry name" value="WD40_rpt"/>
</dbReference>
<reference evidence="1" key="1">
    <citation type="submission" date="2022-07" db="EMBL/GenBank/DDBJ databases">
        <title>Genome Sequence of Leucocoprinus birnbaumii.</title>
        <authorList>
            <person name="Buettner E."/>
        </authorList>
    </citation>
    <scope>NUCLEOTIDE SEQUENCE</scope>
    <source>
        <strain evidence="1">VT141</strain>
    </source>
</reference>
<dbReference type="SMART" id="SM00320">
    <property type="entry name" value="WD40"/>
    <property type="match status" value="4"/>
</dbReference>